<feature type="domain" description="Transcriptional coactivator p15 (PC4) C-terminal" evidence="2">
    <location>
        <begin position="688"/>
        <end position="739"/>
    </location>
</feature>
<evidence type="ECO:0000256" key="1">
    <source>
        <dbReference type="SAM" id="MobiDB-lite"/>
    </source>
</evidence>
<evidence type="ECO:0000259" key="2">
    <source>
        <dbReference type="Pfam" id="PF02229"/>
    </source>
</evidence>
<organism evidence="3 4">
    <name type="scientific">Xanthoceras sorbifolium</name>
    <dbReference type="NCBI Taxonomy" id="99658"/>
    <lineage>
        <taxon>Eukaryota</taxon>
        <taxon>Viridiplantae</taxon>
        <taxon>Streptophyta</taxon>
        <taxon>Embryophyta</taxon>
        <taxon>Tracheophyta</taxon>
        <taxon>Spermatophyta</taxon>
        <taxon>Magnoliopsida</taxon>
        <taxon>eudicotyledons</taxon>
        <taxon>Gunneridae</taxon>
        <taxon>Pentapetalae</taxon>
        <taxon>rosids</taxon>
        <taxon>malvids</taxon>
        <taxon>Sapindales</taxon>
        <taxon>Sapindaceae</taxon>
        <taxon>Xanthoceroideae</taxon>
        <taxon>Xanthoceras</taxon>
    </lineage>
</organism>
<keyword evidence="4" id="KW-1185">Reference proteome</keyword>
<dbReference type="Gene3D" id="2.30.31.10">
    <property type="entry name" value="Transcriptional Coactivator Pc4, Chain A"/>
    <property type="match status" value="1"/>
</dbReference>
<dbReference type="Pfam" id="PF02229">
    <property type="entry name" value="PC4"/>
    <property type="match status" value="1"/>
</dbReference>
<accession>A0ABQ8HRF6</accession>
<comment type="caution">
    <text evidence="3">The sequence shown here is derived from an EMBL/GenBank/DDBJ whole genome shotgun (WGS) entry which is preliminary data.</text>
</comment>
<sequence length="751" mass="84513">MSCSRKDWNLSNSVLEVQDEYFQDENPTTKYNNFIVNKEKSEHLNEPISSADCQLRKRKKYLPKAFAEKVDDHVMNKHAKLGHARPKVAAKNIPSTGQSSNHSQSSAIKSETYHDRKSQHSLMSSIGCSRKKIADTSPKSESSFYSGISNRDASVLLSNSKDTEKQRIGTSQFRSSGNNLKDASEFSGVTHLKYEDRNASKQFDPQGKTTLTDSIELKLSTNVWQREKNGSNGLPDLNIPASPIEPMKTTSYSKDSLRPKGTTLERAIRDLEKVVAESRPANIEVQNAVTSSIAIKRRLPREVKQKLAKVARLAQSSQGKISEELVNRLMSILGHLVQLRTLKRNLREMVLLGLSAKREKADRFQQIKMEVTEMIKLQEAFGLEKKGVPEEKFEMDNVLEDKICDLYDLYIQGMDEDKGPQIRKLYAETHFSYNLCVIQLAELWPNGAMDNHGIKKAICRAKERRRASYDDDKVRSRNSSMPRTGDIVHGEVTSMAQPQAVHERLITESNTHNLASPNKMISNAAAFNHQAAAPERMSSPMLKAFNMDLPKHEKPSKMTLLTSKEQLKQQQQEIDNRVNKLSLKSNKESHKSHKRTGSCRNATSALSLGATILVVVRIERPENRIGAIILVGVRVEKERSSTTEMSAKGKRKEQGEEYGSDASGEGRAPPKKASKTDPSDDSEDIIVCEISKNRRVTVRNWQGKIWIDIREFYAKDGKQFPGKKGISLSVEQWNILRDHVDDIDKALGDGS</sequence>
<feature type="region of interest" description="Disordered" evidence="1">
    <location>
        <begin position="80"/>
        <end position="123"/>
    </location>
</feature>
<feature type="compositionally biased region" description="Polar residues" evidence="1">
    <location>
        <begin position="564"/>
        <end position="573"/>
    </location>
</feature>
<feature type="compositionally biased region" description="Polar residues" evidence="1">
    <location>
        <begin position="168"/>
        <end position="181"/>
    </location>
</feature>
<dbReference type="EMBL" id="JAFEMO010000008">
    <property type="protein sequence ID" value="KAH7566927.1"/>
    <property type="molecule type" value="Genomic_DNA"/>
</dbReference>
<reference evidence="3 4" key="1">
    <citation type="submission" date="2021-02" db="EMBL/GenBank/DDBJ databases">
        <title>Plant Genome Project.</title>
        <authorList>
            <person name="Zhang R.-G."/>
        </authorList>
    </citation>
    <scope>NUCLEOTIDE SEQUENCE [LARGE SCALE GENOMIC DNA]</scope>
    <source>
        <tissue evidence="3">Leaves</tissue>
    </source>
</reference>
<feature type="compositionally biased region" description="Low complexity" evidence="1">
    <location>
        <begin position="95"/>
        <end position="110"/>
    </location>
</feature>
<dbReference type="SUPFAM" id="SSF54447">
    <property type="entry name" value="ssDNA-binding transcriptional regulator domain"/>
    <property type="match status" value="1"/>
</dbReference>
<dbReference type="InterPro" id="IPR009044">
    <property type="entry name" value="ssDNA-bd_transcriptional_reg"/>
</dbReference>
<feature type="region of interest" description="Disordered" evidence="1">
    <location>
        <begin position="161"/>
        <end position="182"/>
    </location>
</feature>
<gene>
    <name evidence="3" type="ORF">JRO89_XS08G0254800</name>
</gene>
<evidence type="ECO:0000313" key="4">
    <source>
        <dbReference type="Proteomes" id="UP000827721"/>
    </source>
</evidence>
<feature type="region of interest" description="Disordered" evidence="1">
    <location>
        <begin position="226"/>
        <end position="258"/>
    </location>
</feature>
<name>A0ABQ8HRF6_9ROSI</name>
<feature type="region of interest" description="Disordered" evidence="1">
    <location>
        <begin position="639"/>
        <end position="681"/>
    </location>
</feature>
<protein>
    <recommendedName>
        <fullName evidence="2">Transcriptional coactivator p15 (PC4) C-terminal domain-containing protein</fullName>
    </recommendedName>
</protein>
<dbReference type="Proteomes" id="UP000827721">
    <property type="component" value="Unassembled WGS sequence"/>
</dbReference>
<evidence type="ECO:0000313" key="3">
    <source>
        <dbReference type="EMBL" id="KAH7566927.1"/>
    </source>
</evidence>
<proteinExistence type="predicted"/>
<feature type="region of interest" description="Disordered" evidence="1">
    <location>
        <begin position="564"/>
        <end position="600"/>
    </location>
</feature>
<dbReference type="InterPro" id="IPR003173">
    <property type="entry name" value="PC4_C"/>
</dbReference>
<dbReference type="PANTHER" id="PTHR21669">
    <property type="entry name" value="CAPZ-INTERACTING PROTEIN AND RELATED PROTEINS"/>
    <property type="match status" value="1"/>
</dbReference>
<dbReference type="PANTHER" id="PTHR21669:SF29">
    <property type="entry name" value="WOUND-RESPONSIVE FAMILY PROTEIN ISOFORM 1"/>
    <property type="match status" value="1"/>
</dbReference>